<organism evidence="1 2">
    <name type="scientific">Coniosporium tulheliwenetii</name>
    <dbReference type="NCBI Taxonomy" id="3383036"/>
    <lineage>
        <taxon>Eukaryota</taxon>
        <taxon>Fungi</taxon>
        <taxon>Dikarya</taxon>
        <taxon>Ascomycota</taxon>
        <taxon>Pezizomycotina</taxon>
        <taxon>Dothideomycetes</taxon>
        <taxon>Dothideomycetes incertae sedis</taxon>
        <taxon>Coniosporium</taxon>
    </lineage>
</organism>
<keyword evidence="2" id="KW-1185">Reference proteome</keyword>
<evidence type="ECO:0000313" key="2">
    <source>
        <dbReference type="Proteomes" id="UP001172680"/>
    </source>
</evidence>
<protein>
    <submittedName>
        <fullName evidence="1">Uncharacterized protein</fullName>
    </submittedName>
</protein>
<accession>A0ACC2ZDZ8</accession>
<dbReference type="Proteomes" id="UP001172680">
    <property type="component" value="Unassembled WGS sequence"/>
</dbReference>
<dbReference type="EMBL" id="JAPDRP010000007">
    <property type="protein sequence ID" value="KAJ9646003.1"/>
    <property type="molecule type" value="Genomic_DNA"/>
</dbReference>
<sequence>MPALWEEFPHIGRPLGAAGVVVLSGQGANALADIAIGKERKERIVTEGPTWFLGNVSDKDKIISSAKEILQKAGRDSVRDLFAAVLDLIRPVVELMDPRPLLESLLKGGKCVINRISHIHTEETRRFLGDVLQGSLDLAIPALDLINPESVLESASKLIALISPQIKRPAIKQVDEVIKRSLDLLASATEFINPDLLLATMVKLSKTVLNAVLVKVGQLNVIKGGIFSNDLNAATLGLVWSNGAEFARFVVDLAECIKCYATAISLDGRDGRNGLHGQDNELDFSQAMNRHAITCQI</sequence>
<proteinExistence type="predicted"/>
<name>A0ACC2ZDZ8_9PEZI</name>
<reference evidence="1" key="1">
    <citation type="submission" date="2022-10" db="EMBL/GenBank/DDBJ databases">
        <title>Culturing micro-colonial fungi from biological soil crusts in the Mojave desert and describing Neophaeococcomyces mojavensis, and introducing the new genera and species Taxawa tesnikishii.</title>
        <authorList>
            <person name="Kurbessoian T."/>
            <person name="Stajich J.E."/>
        </authorList>
    </citation>
    <scope>NUCLEOTIDE SEQUENCE</scope>
    <source>
        <strain evidence="1">JES_115</strain>
    </source>
</reference>
<comment type="caution">
    <text evidence="1">The sequence shown here is derived from an EMBL/GenBank/DDBJ whole genome shotgun (WGS) entry which is preliminary data.</text>
</comment>
<gene>
    <name evidence="1" type="ORF">H2199_003046</name>
</gene>
<evidence type="ECO:0000313" key="1">
    <source>
        <dbReference type="EMBL" id="KAJ9646003.1"/>
    </source>
</evidence>